<evidence type="ECO:0000313" key="1">
    <source>
        <dbReference type="EMBL" id="KAF7184899.1"/>
    </source>
</evidence>
<gene>
    <name evidence="1" type="ORF">CNMCM7691_009606</name>
</gene>
<evidence type="ECO:0000313" key="2">
    <source>
        <dbReference type="Proteomes" id="UP000641853"/>
    </source>
</evidence>
<keyword evidence="2" id="KW-1185">Reference proteome</keyword>
<name>A0A8H6R492_9EURO</name>
<reference evidence="1" key="1">
    <citation type="submission" date="2020-06" db="EMBL/GenBank/DDBJ databases">
        <title>Draft genome sequences of strains closely related to Aspergillus parafelis and Aspergillus hiratsukae.</title>
        <authorList>
            <person name="Dos Santos R.A.C."/>
            <person name="Rivero-Menendez O."/>
            <person name="Steenwyk J.L."/>
            <person name="Mead M.E."/>
            <person name="Goldman G.H."/>
            <person name="Alastruey-Izquierdo A."/>
            <person name="Rokas A."/>
        </authorList>
    </citation>
    <scope>NUCLEOTIDE SEQUENCE</scope>
    <source>
        <strain evidence="1">CNM-CM7691</strain>
    </source>
</reference>
<dbReference type="Proteomes" id="UP000641853">
    <property type="component" value="Unassembled WGS sequence"/>
</dbReference>
<accession>A0A8H6R492</accession>
<dbReference type="Gene3D" id="1.20.1050.40">
    <property type="entry name" value="Endopeptidase. Chain P, domain 1"/>
    <property type="match status" value="1"/>
</dbReference>
<sequence>MSQTDLETIASNLPLPQWTQTPQEILAEAKELIAKDKAFYDKIAAIEEPTVENVLIPSTDTYLQTRR</sequence>
<dbReference type="InterPro" id="IPR024080">
    <property type="entry name" value="Neurolysin/TOP_N"/>
</dbReference>
<comment type="caution">
    <text evidence="1">The sequence shown here is derived from an EMBL/GenBank/DDBJ whole genome shotgun (WGS) entry which is preliminary data.</text>
</comment>
<proteinExistence type="predicted"/>
<dbReference type="EMBL" id="JACBAG010001033">
    <property type="protein sequence ID" value="KAF7184899.1"/>
    <property type="molecule type" value="Genomic_DNA"/>
</dbReference>
<dbReference type="AlphaFoldDB" id="A0A8H6R492"/>
<organism evidence="1 2">
    <name type="scientific">Aspergillus felis</name>
    <dbReference type="NCBI Taxonomy" id="1287682"/>
    <lineage>
        <taxon>Eukaryota</taxon>
        <taxon>Fungi</taxon>
        <taxon>Dikarya</taxon>
        <taxon>Ascomycota</taxon>
        <taxon>Pezizomycotina</taxon>
        <taxon>Eurotiomycetes</taxon>
        <taxon>Eurotiomycetidae</taxon>
        <taxon>Eurotiales</taxon>
        <taxon>Aspergillaceae</taxon>
        <taxon>Aspergillus</taxon>
        <taxon>Aspergillus subgen. Fumigati</taxon>
    </lineage>
</organism>
<protein>
    <submittedName>
        <fullName evidence="1">Uncharacterized protein</fullName>
    </submittedName>
</protein>